<sequence>MNTQYASTQVASERCSAFVSSYARSFFNTPVHRLSVHQDPSSSNVPMRSGSFSGALSSVQEAFFLSESRPLLGHH</sequence>
<organism evidence="1 2">
    <name type="scientific">Piloderma croceum (strain F 1598)</name>
    <dbReference type="NCBI Taxonomy" id="765440"/>
    <lineage>
        <taxon>Eukaryota</taxon>
        <taxon>Fungi</taxon>
        <taxon>Dikarya</taxon>
        <taxon>Basidiomycota</taxon>
        <taxon>Agaricomycotina</taxon>
        <taxon>Agaricomycetes</taxon>
        <taxon>Agaricomycetidae</taxon>
        <taxon>Atheliales</taxon>
        <taxon>Atheliaceae</taxon>
        <taxon>Piloderma</taxon>
    </lineage>
</organism>
<keyword evidence="2" id="KW-1185">Reference proteome</keyword>
<protein>
    <submittedName>
        <fullName evidence="1">Uncharacterized protein</fullName>
    </submittedName>
</protein>
<gene>
    <name evidence="1" type="ORF">PILCRDRAFT_814638</name>
</gene>
<evidence type="ECO:0000313" key="1">
    <source>
        <dbReference type="EMBL" id="KIM87925.1"/>
    </source>
</evidence>
<evidence type="ECO:0000313" key="2">
    <source>
        <dbReference type="Proteomes" id="UP000054166"/>
    </source>
</evidence>
<dbReference type="HOGENOM" id="CLU_2671917_0_0_1"/>
<reference evidence="2" key="2">
    <citation type="submission" date="2015-01" db="EMBL/GenBank/DDBJ databases">
        <title>Evolutionary Origins and Diversification of the Mycorrhizal Mutualists.</title>
        <authorList>
            <consortium name="DOE Joint Genome Institute"/>
            <consortium name="Mycorrhizal Genomics Consortium"/>
            <person name="Kohler A."/>
            <person name="Kuo A."/>
            <person name="Nagy L.G."/>
            <person name="Floudas D."/>
            <person name="Copeland A."/>
            <person name="Barry K.W."/>
            <person name="Cichocki N."/>
            <person name="Veneault-Fourrey C."/>
            <person name="LaButti K."/>
            <person name="Lindquist E.A."/>
            <person name="Lipzen A."/>
            <person name="Lundell T."/>
            <person name="Morin E."/>
            <person name="Murat C."/>
            <person name="Riley R."/>
            <person name="Ohm R."/>
            <person name="Sun H."/>
            <person name="Tunlid A."/>
            <person name="Henrissat B."/>
            <person name="Grigoriev I.V."/>
            <person name="Hibbett D.S."/>
            <person name="Martin F."/>
        </authorList>
    </citation>
    <scope>NUCLEOTIDE SEQUENCE [LARGE SCALE GENOMIC DNA]</scope>
    <source>
        <strain evidence="2">F 1598</strain>
    </source>
</reference>
<dbReference type="Proteomes" id="UP000054166">
    <property type="component" value="Unassembled WGS sequence"/>
</dbReference>
<dbReference type="EMBL" id="KN832978">
    <property type="protein sequence ID" value="KIM87925.1"/>
    <property type="molecule type" value="Genomic_DNA"/>
</dbReference>
<name>A0A0C3FU71_PILCF</name>
<feature type="non-terminal residue" evidence="1">
    <location>
        <position position="1"/>
    </location>
</feature>
<dbReference type="AlphaFoldDB" id="A0A0C3FU71"/>
<accession>A0A0C3FU71</accession>
<proteinExistence type="predicted"/>
<reference evidence="1 2" key="1">
    <citation type="submission" date="2014-04" db="EMBL/GenBank/DDBJ databases">
        <authorList>
            <consortium name="DOE Joint Genome Institute"/>
            <person name="Kuo A."/>
            <person name="Tarkka M."/>
            <person name="Buscot F."/>
            <person name="Kohler A."/>
            <person name="Nagy L.G."/>
            <person name="Floudas D."/>
            <person name="Copeland A."/>
            <person name="Barry K.W."/>
            <person name="Cichocki N."/>
            <person name="Veneault-Fourrey C."/>
            <person name="LaButti K."/>
            <person name="Lindquist E.A."/>
            <person name="Lipzen A."/>
            <person name="Lundell T."/>
            <person name="Morin E."/>
            <person name="Murat C."/>
            <person name="Sun H."/>
            <person name="Tunlid A."/>
            <person name="Henrissat B."/>
            <person name="Grigoriev I.V."/>
            <person name="Hibbett D.S."/>
            <person name="Martin F."/>
            <person name="Nordberg H.P."/>
            <person name="Cantor M.N."/>
            <person name="Hua S.X."/>
        </authorList>
    </citation>
    <scope>NUCLEOTIDE SEQUENCE [LARGE SCALE GENOMIC DNA]</scope>
    <source>
        <strain evidence="1 2">F 1598</strain>
    </source>
</reference>
<dbReference type="InParanoid" id="A0A0C3FU71"/>